<protein>
    <recommendedName>
        <fullName evidence="5">GerMN domain-containing protein</fullName>
    </recommendedName>
</protein>
<dbReference type="RefSeq" id="WP_048545880.1">
    <property type="nucleotide sequence ID" value="NZ_HF571038.1"/>
</dbReference>
<feature type="compositionally biased region" description="Low complexity" evidence="1">
    <location>
        <begin position="105"/>
        <end position="140"/>
    </location>
</feature>
<sequence length="400" mass="40102">MTRPQGPHDAGVPGGARADGSGPDDPIEAALRAALSREAASITPGDRLAEVRSRATAPVAPRRSWLLALGSAAAVGAIVVGGIAAANRPWAPPGGGVGASTPGQSSSSLVTSAASPPSSETASASVTSRTSGSSSSTSAGGPVTLPAYVLVRIATDDGEHWRLGRTFLSVGLPGSDTPAARVQAALEYAIGPGTRVDGLPSPWGSVGIVDVSATPDLITVTLSGPGSQLTDPADAELALMARQLLVWTAQAAYGKGRVPVTFRVEQRTQVLLGRYPAGAAYDRPNSDAILTELAPVLLTRPGPGPITPGDTIPVTGVAAVPEGQLVWWVSDLASGAEVARGTAIADQDPGAGTSPLERGFGFDLAGLPAGTYRLSVGYPSAKDGSTLGVVTTMLDVFAEG</sequence>
<evidence type="ECO:0008006" key="5">
    <source>
        <dbReference type="Google" id="ProtNLM"/>
    </source>
</evidence>
<feature type="region of interest" description="Disordered" evidence="1">
    <location>
        <begin position="1"/>
        <end position="27"/>
    </location>
</feature>
<comment type="caution">
    <text evidence="3">The sequence shown here is derived from an EMBL/GenBank/DDBJ whole genome shotgun (WGS) entry which is preliminary data.</text>
</comment>
<dbReference type="Proteomes" id="UP000035720">
    <property type="component" value="Unassembled WGS sequence"/>
</dbReference>
<keyword evidence="2" id="KW-0472">Membrane</keyword>
<evidence type="ECO:0000256" key="2">
    <source>
        <dbReference type="SAM" id="Phobius"/>
    </source>
</evidence>
<evidence type="ECO:0000313" key="4">
    <source>
        <dbReference type="Proteomes" id="UP000035720"/>
    </source>
</evidence>
<accession>A0A077MEY8</accession>
<organism evidence="3 4">
    <name type="scientific">Nostocoides jenkinsii Ben 74</name>
    <dbReference type="NCBI Taxonomy" id="1193518"/>
    <lineage>
        <taxon>Bacteria</taxon>
        <taxon>Bacillati</taxon>
        <taxon>Actinomycetota</taxon>
        <taxon>Actinomycetes</taxon>
        <taxon>Micrococcales</taxon>
        <taxon>Intrasporangiaceae</taxon>
        <taxon>Nostocoides</taxon>
    </lineage>
</organism>
<gene>
    <name evidence="3" type="ORF">BN13_420047</name>
</gene>
<evidence type="ECO:0000256" key="1">
    <source>
        <dbReference type="SAM" id="MobiDB-lite"/>
    </source>
</evidence>
<dbReference type="EMBL" id="CAJC01000153">
    <property type="protein sequence ID" value="CCI53593.1"/>
    <property type="molecule type" value="Genomic_DNA"/>
</dbReference>
<keyword evidence="2" id="KW-1133">Transmembrane helix</keyword>
<proteinExistence type="predicted"/>
<dbReference type="STRING" id="1193518.BN13_420047"/>
<name>A0A077MEY8_9MICO</name>
<feature type="region of interest" description="Disordered" evidence="1">
    <location>
        <begin position="94"/>
        <end position="140"/>
    </location>
</feature>
<reference evidence="3 4" key="1">
    <citation type="journal article" date="2013" name="ISME J.">
        <title>A metabolic model for members of the genus Tetrasphaera involved in enhanced biological phosphorus removal.</title>
        <authorList>
            <person name="Kristiansen R."/>
            <person name="Nguyen H.T.T."/>
            <person name="Saunders A.M."/>
            <person name="Nielsen J.L."/>
            <person name="Wimmer R."/>
            <person name="Le V.Q."/>
            <person name="McIlroy S.J."/>
            <person name="Petrovski S."/>
            <person name="Seviour R.J."/>
            <person name="Calteau A."/>
            <person name="Nielsen K.L."/>
            <person name="Nielsen P.H."/>
        </authorList>
    </citation>
    <scope>NUCLEOTIDE SEQUENCE [LARGE SCALE GENOMIC DNA]</scope>
    <source>
        <strain evidence="3 4">Ben 74</strain>
    </source>
</reference>
<dbReference type="OrthoDB" id="4843507at2"/>
<evidence type="ECO:0000313" key="3">
    <source>
        <dbReference type="EMBL" id="CCI53593.1"/>
    </source>
</evidence>
<keyword evidence="2" id="KW-0812">Transmembrane</keyword>
<dbReference type="AlphaFoldDB" id="A0A077MEY8"/>
<keyword evidence="4" id="KW-1185">Reference proteome</keyword>
<feature type="transmembrane region" description="Helical" evidence="2">
    <location>
        <begin position="64"/>
        <end position="86"/>
    </location>
</feature>